<reference evidence="1 2" key="1">
    <citation type="submission" date="2014-06" db="EMBL/GenBank/DDBJ databases">
        <title>Evolutionary Origins and Diversification of the Mycorrhizal Mutualists.</title>
        <authorList>
            <consortium name="DOE Joint Genome Institute"/>
            <consortium name="Mycorrhizal Genomics Consortium"/>
            <person name="Kohler A."/>
            <person name="Kuo A."/>
            <person name="Nagy L.G."/>
            <person name="Floudas D."/>
            <person name="Copeland A."/>
            <person name="Barry K.W."/>
            <person name="Cichocki N."/>
            <person name="Veneault-Fourrey C."/>
            <person name="LaButti K."/>
            <person name="Lindquist E.A."/>
            <person name="Lipzen A."/>
            <person name="Lundell T."/>
            <person name="Morin E."/>
            <person name="Murat C."/>
            <person name="Riley R."/>
            <person name="Ohm R."/>
            <person name="Sun H."/>
            <person name="Tunlid A."/>
            <person name="Henrissat B."/>
            <person name="Grigoriev I.V."/>
            <person name="Hibbett D.S."/>
            <person name="Martin F."/>
        </authorList>
    </citation>
    <scope>NUCLEOTIDE SEQUENCE [LARGE SCALE GENOMIC DNA]</scope>
    <source>
        <strain evidence="1 2">SS14</strain>
    </source>
</reference>
<dbReference type="InterPro" id="IPR012337">
    <property type="entry name" value="RNaseH-like_sf"/>
</dbReference>
<dbReference type="AlphaFoldDB" id="A0A0C9TYF8"/>
<evidence type="ECO:0000313" key="2">
    <source>
        <dbReference type="Proteomes" id="UP000054279"/>
    </source>
</evidence>
<name>A0A0C9TYF8_SPHS4</name>
<dbReference type="SUPFAM" id="SSF53098">
    <property type="entry name" value="Ribonuclease H-like"/>
    <property type="match status" value="1"/>
</dbReference>
<protein>
    <recommendedName>
        <fullName evidence="3">HAT C-terminal dimerisation domain-containing protein</fullName>
    </recommendedName>
</protein>
<keyword evidence="2" id="KW-1185">Reference proteome</keyword>
<dbReference type="HOGENOM" id="CLU_900699_0_0_1"/>
<evidence type="ECO:0000313" key="1">
    <source>
        <dbReference type="EMBL" id="KIJ26864.1"/>
    </source>
</evidence>
<organism evidence="1 2">
    <name type="scientific">Sphaerobolus stellatus (strain SS14)</name>
    <dbReference type="NCBI Taxonomy" id="990650"/>
    <lineage>
        <taxon>Eukaryota</taxon>
        <taxon>Fungi</taxon>
        <taxon>Dikarya</taxon>
        <taxon>Basidiomycota</taxon>
        <taxon>Agaricomycotina</taxon>
        <taxon>Agaricomycetes</taxon>
        <taxon>Phallomycetidae</taxon>
        <taxon>Geastrales</taxon>
        <taxon>Sphaerobolaceae</taxon>
        <taxon>Sphaerobolus</taxon>
    </lineage>
</organism>
<dbReference type="Proteomes" id="UP000054279">
    <property type="component" value="Unassembled WGS sequence"/>
</dbReference>
<dbReference type="OrthoDB" id="1607513at2759"/>
<accession>A0A0C9TYF8</accession>
<gene>
    <name evidence="1" type="ORF">M422DRAFT_272011</name>
</gene>
<dbReference type="EMBL" id="KN837354">
    <property type="protein sequence ID" value="KIJ26864.1"/>
    <property type="molecule type" value="Genomic_DNA"/>
</dbReference>
<proteinExistence type="predicted"/>
<evidence type="ECO:0008006" key="3">
    <source>
        <dbReference type="Google" id="ProtNLM"/>
    </source>
</evidence>
<sequence length="309" mass="35185">MSRRDAAGTLTEILKMLILDVQTRWYSAHQMCILDPRINYKGLVNDHSEEPDLLEQIEKCKSALETHYVLYYSGRIAVRKRLQLKQTSSSASLSGSGLPPSPEKFNFTPRYAKQPANDRNELEEHFRQVPELWDGCDPVKWWGARQAQFPNLCRLAQDVTEIPGFDTKWSGWTGILSSVRVRIVDGDGMANDVNHAARACPTFRRRHNHYRAFRTLSFVFVGNEAGCWERSWVLGTKLGVGNKAGRCYFEEEVNISAFLYEFETYCSLSEIKAHKKMGANLRESLCMSLNGKSNEEEGGHLGDARIQVE</sequence>